<sequence length="242" mass="27055">MADVCKKLVAKHSQNPIVSIVAATSLLGFAWLVNDFREWTSFGTGGTSPTVRGYIRMTILRLKFFFNNVFDPSGLSTEGPSYLKTPLPKRAGAPPKLMPRILPQRQRPEPIPPQVRDRLQNLMLTLAAEHPELFAVKPSHTEGKTTDGLYALEHIPTLNPQARDRLLNHEIAHAHPADNSLHVWVSDPDARKIMEAGWGCRFCLPFVKSGWTMVYAPRSEEELNVIETIVRAACAWITGVEI</sequence>
<dbReference type="InterPro" id="IPR048273">
    <property type="entry name" value="Luciferase"/>
</dbReference>
<dbReference type="EMBL" id="KN847544">
    <property type="protein sequence ID" value="KIW03412.1"/>
    <property type="molecule type" value="Genomic_DNA"/>
</dbReference>
<evidence type="ECO:0000313" key="3">
    <source>
        <dbReference type="Proteomes" id="UP000053259"/>
    </source>
</evidence>
<dbReference type="PANTHER" id="PTHR38695:SF1">
    <property type="entry name" value="AMINO ACID PERMEASE_ SLC12A DOMAIN-CONTAINING PROTEIN"/>
    <property type="match status" value="1"/>
</dbReference>
<proteinExistence type="predicted"/>
<dbReference type="RefSeq" id="XP_016213281.1">
    <property type="nucleotide sequence ID" value="XM_016358662.1"/>
</dbReference>
<dbReference type="Pfam" id="PF17648">
    <property type="entry name" value="Luciferase"/>
    <property type="match status" value="1"/>
</dbReference>
<name>A0A0D1YS11_9PEZI</name>
<dbReference type="InParanoid" id="A0A0D1YS11"/>
<dbReference type="AlphaFoldDB" id="A0A0D1YS11"/>
<feature type="domain" description="Luciferase" evidence="1">
    <location>
        <begin position="169"/>
        <end position="233"/>
    </location>
</feature>
<organism evidence="2 3">
    <name type="scientific">Verruconis gallopava</name>
    <dbReference type="NCBI Taxonomy" id="253628"/>
    <lineage>
        <taxon>Eukaryota</taxon>
        <taxon>Fungi</taxon>
        <taxon>Dikarya</taxon>
        <taxon>Ascomycota</taxon>
        <taxon>Pezizomycotina</taxon>
        <taxon>Dothideomycetes</taxon>
        <taxon>Pleosporomycetidae</taxon>
        <taxon>Venturiales</taxon>
        <taxon>Sympoventuriaceae</taxon>
        <taxon>Verruconis</taxon>
    </lineage>
</organism>
<dbReference type="PANTHER" id="PTHR38695">
    <property type="entry name" value="AMINO ACID PERMEASE_ SLC12A DOMAIN-CONTAINING PROTEIN"/>
    <property type="match status" value="1"/>
</dbReference>
<dbReference type="HOGENOM" id="CLU_063954_1_0_1"/>
<dbReference type="STRING" id="253628.A0A0D1YS11"/>
<dbReference type="VEuPathDB" id="FungiDB:PV09_05187"/>
<evidence type="ECO:0000259" key="1">
    <source>
        <dbReference type="Pfam" id="PF17648"/>
    </source>
</evidence>
<dbReference type="Proteomes" id="UP000053259">
    <property type="component" value="Unassembled WGS sequence"/>
</dbReference>
<accession>A0A0D1YS11</accession>
<dbReference type="GeneID" id="27313160"/>
<evidence type="ECO:0000313" key="2">
    <source>
        <dbReference type="EMBL" id="KIW03412.1"/>
    </source>
</evidence>
<keyword evidence="3" id="KW-1185">Reference proteome</keyword>
<protein>
    <recommendedName>
        <fullName evidence="1">Luciferase domain-containing protein</fullName>
    </recommendedName>
</protein>
<dbReference type="OrthoDB" id="5358398at2759"/>
<gene>
    <name evidence="2" type="ORF">PV09_05187</name>
</gene>
<reference evidence="2 3" key="1">
    <citation type="submission" date="2015-01" db="EMBL/GenBank/DDBJ databases">
        <title>The Genome Sequence of Ochroconis gallopava CBS43764.</title>
        <authorList>
            <consortium name="The Broad Institute Genomics Platform"/>
            <person name="Cuomo C."/>
            <person name="de Hoog S."/>
            <person name="Gorbushina A."/>
            <person name="Stielow B."/>
            <person name="Teixiera M."/>
            <person name="Abouelleil A."/>
            <person name="Chapman S.B."/>
            <person name="Priest M."/>
            <person name="Young S.K."/>
            <person name="Wortman J."/>
            <person name="Nusbaum C."/>
            <person name="Birren B."/>
        </authorList>
    </citation>
    <scope>NUCLEOTIDE SEQUENCE [LARGE SCALE GENOMIC DNA]</scope>
    <source>
        <strain evidence="2 3">CBS 43764</strain>
    </source>
</reference>
<dbReference type="InterPro" id="IPR040841">
    <property type="entry name" value="Luciferase_dom"/>
</dbReference>